<sequence length="377" mass="41671">MDPNVNKAVSDWNIAGVGSEDIQVPVINPSDTVALCERGSAASSLPSGLCVAEIDFGPVNLSKESSSIFDRFPEAFEAKLDEDGEAIGPDLLGEPNDNLLVFGQLPKSLAIDPARLRYSWMIQNPGQMPESVPAPSGEVRSDIPFPRRINPPPNDEFPTNVEGERNMEAQFKSGLLRPSEYLFRAAGFSCIMELNSQGLLHPTHFAAIIGRLFNGEARFLDVFNDFFVPRGLSIVPTTRVGVTFDSLLQLTHHLDSHPAHANNPQFKILVKLLHKLVIKRVIGTHHMDELVGKLVMSRSRRELRPAECPSPNAMLGCPKLSPLFLCRIGDWWPFDNISWQQADVCNLYSMSKAGAAKAADCIDPRLLTYRGIYRAWA</sequence>
<reference evidence="1 2" key="1">
    <citation type="journal article" date="2024" name="IMA Fungus">
        <title>IMA Genome - F19 : A genome assembly and annotation guide to empower mycologists, including annotated draft genome sequences of Ceratocystis pirilliformis, Diaporthe australafricana, Fusarium ophioides, Paecilomyces lecythidis, and Sporothrix stenoceras.</title>
        <authorList>
            <person name="Aylward J."/>
            <person name="Wilson A.M."/>
            <person name="Visagie C.M."/>
            <person name="Spraker J."/>
            <person name="Barnes I."/>
            <person name="Buitendag C."/>
            <person name="Ceriani C."/>
            <person name="Del Mar Angel L."/>
            <person name="du Plessis D."/>
            <person name="Fuchs T."/>
            <person name="Gasser K."/>
            <person name="Kramer D."/>
            <person name="Li W."/>
            <person name="Munsamy K."/>
            <person name="Piso A."/>
            <person name="Price J.L."/>
            <person name="Sonnekus B."/>
            <person name="Thomas C."/>
            <person name="van der Nest A."/>
            <person name="van Dijk A."/>
            <person name="van Heerden A."/>
            <person name="van Vuuren N."/>
            <person name="Yilmaz N."/>
            <person name="Duong T.A."/>
            <person name="van der Merwe N.A."/>
            <person name="Wingfield M.J."/>
            <person name="Wingfield B.D."/>
        </authorList>
    </citation>
    <scope>NUCLEOTIDE SEQUENCE [LARGE SCALE GENOMIC DNA]</scope>
    <source>
        <strain evidence="1 2">CMW 18300</strain>
    </source>
</reference>
<name>A0ABR3XC03_9PEZI</name>
<dbReference type="Proteomes" id="UP001583177">
    <property type="component" value="Unassembled WGS sequence"/>
</dbReference>
<comment type="caution">
    <text evidence="1">The sequence shown here is derived from an EMBL/GenBank/DDBJ whole genome shotgun (WGS) entry which is preliminary data.</text>
</comment>
<organism evidence="1 2">
    <name type="scientific">Diaporthe australafricana</name>
    <dbReference type="NCBI Taxonomy" id="127596"/>
    <lineage>
        <taxon>Eukaryota</taxon>
        <taxon>Fungi</taxon>
        <taxon>Dikarya</taxon>
        <taxon>Ascomycota</taxon>
        <taxon>Pezizomycotina</taxon>
        <taxon>Sordariomycetes</taxon>
        <taxon>Sordariomycetidae</taxon>
        <taxon>Diaporthales</taxon>
        <taxon>Diaporthaceae</taxon>
        <taxon>Diaporthe</taxon>
    </lineage>
</organism>
<gene>
    <name evidence="1" type="ORF">Daus18300_004042</name>
</gene>
<proteinExistence type="predicted"/>
<accession>A0ABR3XC03</accession>
<dbReference type="EMBL" id="JAWRVE010000026">
    <property type="protein sequence ID" value="KAL1873222.1"/>
    <property type="molecule type" value="Genomic_DNA"/>
</dbReference>
<protein>
    <submittedName>
        <fullName evidence="1">Uncharacterized protein</fullName>
    </submittedName>
</protein>
<keyword evidence="2" id="KW-1185">Reference proteome</keyword>
<evidence type="ECO:0000313" key="1">
    <source>
        <dbReference type="EMBL" id="KAL1873222.1"/>
    </source>
</evidence>
<evidence type="ECO:0000313" key="2">
    <source>
        <dbReference type="Proteomes" id="UP001583177"/>
    </source>
</evidence>